<dbReference type="KEGG" id="nkf:Nkreftii_003464"/>
<sequence>MKCERCNGLVIAVSFVGGGDDTHGAWKYDGLKCLNCGHITDPLFIKNRELTRSVAGPQPELYVPVIHHLTSIGPTQSQLSAAARSR</sequence>
<evidence type="ECO:0000313" key="2">
    <source>
        <dbReference type="Proteomes" id="UP000593737"/>
    </source>
</evidence>
<accession>A0A7S8FGT8</accession>
<protein>
    <submittedName>
        <fullName evidence="1">Uncharacterized protein</fullName>
    </submittedName>
</protein>
<dbReference type="EMBL" id="CP047423">
    <property type="protein sequence ID" value="QPD05690.1"/>
    <property type="molecule type" value="Genomic_DNA"/>
</dbReference>
<gene>
    <name evidence="1" type="ORF">Nkreftii_003464</name>
</gene>
<organism evidence="1 2">
    <name type="scientific">Candidatus Nitrospira kreftii</name>
    <dbReference type="NCBI Taxonomy" id="2652173"/>
    <lineage>
        <taxon>Bacteria</taxon>
        <taxon>Pseudomonadati</taxon>
        <taxon>Nitrospirota</taxon>
        <taxon>Nitrospiria</taxon>
        <taxon>Nitrospirales</taxon>
        <taxon>Nitrospiraceae</taxon>
        <taxon>Nitrospira</taxon>
    </lineage>
</organism>
<dbReference type="AlphaFoldDB" id="A0A7S8FGT8"/>
<reference evidence="1 2" key="1">
    <citation type="journal article" date="2020" name="ISME J.">
        <title>Enrichment and physiological characterization of a novel comammox Nitrospira indicates ammonium inhibition of complete nitrification.</title>
        <authorList>
            <person name="Sakoula D."/>
            <person name="Koch H."/>
            <person name="Frank J."/>
            <person name="Jetten M.S.M."/>
            <person name="van Kessel M.A.H.J."/>
            <person name="Lucker S."/>
        </authorList>
    </citation>
    <scope>NUCLEOTIDE SEQUENCE [LARGE SCALE GENOMIC DNA]</scope>
    <source>
        <strain evidence="1">Comreactor17</strain>
    </source>
</reference>
<dbReference type="Proteomes" id="UP000593737">
    <property type="component" value="Chromosome"/>
</dbReference>
<proteinExistence type="predicted"/>
<name>A0A7S8FGT8_9BACT</name>
<evidence type="ECO:0000313" key="1">
    <source>
        <dbReference type="EMBL" id="QPD05690.1"/>
    </source>
</evidence>